<evidence type="ECO:0000313" key="4">
    <source>
        <dbReference type="EMBL" id="GMA30105.1"/>
    </source>
</evidence>
<sequence length="274" mass="27874">METALEIAAAVRRREVSAVEVTTAALERAERVGPVVGAFAEVTPELALGQARAVDEAVAGGGGGVDAANLPLAGVPLPVKDLNQVAGVPLRAGSRVLAAQPLVPEVDDGTVTRLREAGTSMIGKTATPEFGFPPYTEPRTGPGGEIVAARTPWDLRRGAGGSSGGAAAAVAAGIVSVAHASDGGGPSGSRPRAAGSSGSSRRAVSSAPGRGAWRATGSRRRAWSRARCSTRRSRSGCWPTGGRGTRRGPNRGIFSRRPVQARRATSRAACAWEC</sequence>
<dbReference type="PANTHER" id="PTHR11895:SF7">
    <property type="entry name" value="GLUTAMYL-TRNA(GLN) AMIDOTRANSFERASE SUBUNIT A, MITOCHONDRIAL"/>
    <property type="match status" value="1"/>
</dbReference>
<feature type="compositionally biased region" description="Basic residues" evidence="2">
    <location>
        <begin position="217"/>
        <end position="234"/>
    </location>
</feature>
<gene>
    <name evidence="4" type="ORF">GCM10025875_00970</name>
</gene>
<dbReference type="Gene3D" id="3.90.1300.10">
    <property type="entry name" value="Amidase signature (AS) domain"/>
    <property type="match status" value="1"/>
</dbReference>
<evidence type="ECO:0000256" key="1">
    <source>
        <dbReference type="ARBA" id="ARBA00009199"/>
    </source>
</evidence>
<name>A0AA37XCN0_9MICO</name>
<protein>
    <recommendedName>
        <fullName evidence="3">Amidase domain-containing protein</fullName>
    </recommendedName>
</protein>
<comment type="caution">
    <text evidence="4">The sequence shown here is derived from an EMBL/GenBank/DDBJ whole genome shotgun (WGS) entry which is preliminary data.</text>
</comment>
<accession>A0AA37XCN0</accession>
<dbReference type="Pfam" id="PF01425">
    <property type="entry name" value="Amidase"/>
    <property type="match status" value="1"/>
</dbReference>
<feature type="domain" description="Amidase" evidence="3">
    <location>
        <begin position="20"/>
        <end position="185"/>
    </location>
</feature>
<dbReference type="InterPro" id="IPR036928">
    <property type="entry name" value="AS_sf"/>
</dbReference>
<reference evidence="4" key="1">
    <citation type="journal article" date="2014" name="Int. J. Syst. Evol. Microbiol.">
        <title>Complete genome sequence of Corynebacterium casei LMG S-19264T (=DSM 44701T), isolated from a smear-ripened cheese.</title>
        <authorList>
            <consortium name="US DOE Joint Genome Institute (JGI-PGF)"/>
            <person name="Walter F."/>
            <person name="Albersmeier A."/>
            <person name="Kalinowski J."/>
            <person name="Ruckert C."/>
        </authorList>
    </citation>
    <scope>NUCLEOTIDE SEQUENCE</scope>
    <source>
        <strain evidence="4">NBRC 112290</strain>
    </source>
</reference>
<evidence type="ECO:0000313" key="5">
    <source>
        <dbReference type="Proteomes" id="UP001157161"/>
    </source>
</evidence>
<dbReference type="AlphaFoldDB" id="A0AA37XCN0"/>
<reference evidence="4" key="2">
    <citation type="submission" date="2023-02" db="EMBL/GenBank/DDBJ databases">
        <authorList>
            <person name="Sun Q."/>
            <person name="Mori K."/>
        </authorList>
    </citation>
    <scope>NUCLEOTIDE SEQUENCE</scope>
    <source>
        <strain evidence="4">NBRC 112290</strain>
    </source>
</reference>
<evidence type="ECO:0000259" key="3">
    <source>
        <dbReference type="Pfam" id="PF01425"/>
    </source>
</evidence>
<dbReference type="EMBL" id="BSUM01000001">
    <property type="protein sequence ID" value="GMA30105.1"/>
    <property type="molecule type" value="Genomic_DNA"/>
</dbReference>
<evidence type="ECO:0000256" key="2">
    <source>
        <dbReference type="SAM" id="MobiDB-lite"/>
    </source>
</evidence>
<proteinExistence type="inferred from homology"/>
<dbReference type="InterPro" id="IPR000120">
    <property type="entry name" value="Amidase"/>
</dbReference>
<dbReference type="InterPro" id="IPR023631">
    <property type="entry name" value="Amidase_dom"/>
</dbReference>
<keyword evidence="5" id="KW-1185">Reference proteome</keyword>
<dbReference type="PANTHER" id="PTHR11895">
    <property type="entry name" value="TRANSAMIDASE"/>
    <property type="match status" value="1"/>
</dbReference>
<comment type="similarity">
    <text evidence="1">Belongs to the amidase family.</text>
</comment>
<organism evidence="4 5">
    <name type="scientific">Litorihabitans aurantiacus</name>
    <dbReference type="NCBI Taxonomy" id="1930061"/>
    <lineage>
        <taxon>Bacteria</taxon>
        <taxon>Bacillati</taxon>
        <taxon>Actinomycetota</taxon>
        <taxon>Actinomycetes</taxon>
        <taxon>Micrococcales</taxon>
        <taxon>Beutenbergiaceae</taxon>
        <taxon>Litorihabitans</taxon>
    </lineage>
</organism>
<feature type="region of interest" description="Disordered" evidence="2">
    <location>
        <begin position="180"/>
        <end position="253"/>
    </location>
</feature>
<feature type="compositionally biased region" description="Low complexity" evidence="2">
    <location>
        <begin position="188"/>
        <end position="216"/>
    </location>
</feature>
<dbReference type="GO" id="GO:0003824">
    <property type="term" value="F:catalytic activity"/>
    <property type="evidence" value="ECO:0007669"/>
    <property type="project" value="InterPro"/>
</dbReference>
<feature type="region of interest" description="Disordered" evidence="2">
    <location>
        <begin position="124"/>
        <end position="143"/>
    </location>
</feature>
<dbReference type="SUPFAM" id="SSF75304">
    <property type="entry name" value="Amidase signature (AS) enzymes"/>
    <property type="match status" value="1"/>
</dbReference>
<dbReference type="Proteomes" id="UP001157161">
    <property type="component" value="Unassembled WGS sequence"/>
</dbReference>